<keyword evidence="5" id="KW-0472">Membrane</keyword>
<evidence type="ECO:0000256" key="3">
    <source>
        <dbReference type="ARBA" id="ARBA00022692"/>
    </source>
</evidence>
<evidence type="ECO:0000256" key="5">
    <source>
        <dbReference type="ARBA" id="ARBA00023136"/>
    </source>
</evidence>
<dbReference type="InterPro" id="IPR026265">
    <property type="entry name" value="LptC"/>
</dbReference>
<gene>
    <name evidence="6" type="ORF">MSZNOR_3885</name>
</gene>
<name>A0ABM9I6H7_9GAMM</name>
<evidence type="ECO:0000313" key="7">
    <source>
        <dbReference type="Proteomes" id="UP001162030"/>
    </source>
</evidence>
<evidence type="ECO:0000256" key="2">
    <source>
        <dbReference type="ARBA" id="ARBA00022519"/>
    </source>
</evidence>
<dbReference type="EMBL" id="OX458333">
    <property type="protein sequence ID" value="CAI8923306.1"/>
    <property type="molecule type" value="Genomic_DNA"/>
</dbReference>
<accession>A0ABM9I6H7</accession>
<sequence length="192" mass="21366">MSSFALRSLVTYLALAALALSTWWLAGILTPDEESVESAALGTVDYYAKNLSRTLMDENGKPKQLLFTVNLTHYVDGDRSELTEPILTLYGENGPPWVIHSDRAVIPGDSDTIFLNGNVLILRERDENGRTLKIITQNARVQPDNNYAETDEFIQVLSPPDELTGKGAKVHFGDDLKVTILSDVRRKHEIPN</sequence>
<dbReference type="Proteomes" id="UP001162030">
    <property type="component" value="Chromosome"/>
</dbReference>
<dbReference type="RefSeq" id="WP_051331465.1">
    <property type="nucleotide sequence ID" value="NZ_OX458333.1"/>
</dbReference>
<dbReference type="PANTHER" id="PTHR37481:SF1">
    <property type="entry name" value="LIPOPOLYSACCHARIDE EXPORT SYSTEM PROTEIN LPTC"/>
    <property type="match status" value="1"/>
</dbReference>
<keyword evidence="1" id="KW-1003">Cell membrane</keyword>
<dbReference type="InterPro" id="IPR052363">
    <property type="entry name" value="LPS_export_LptC"/>
</dbReference>
<protein>
    <submittedName>
        <fullName evidence="6">Lipopolysaccharide export system protein LptC</fullName>
    </submittedName>
</protein>
<evidence type="ECO:0000256" key="4">
    <source>
        <dbReference type="ARBA" id="ARBA00022989"/>
    </source>
</evidence>
<dbReference type="NCBIfam" id="TIGR04409">
    <property type="entry name" value="LptC_YrbK"/>
    <property type="match status" value="1"/>
</dbReference>
<keyword evidence="2" id="KW-0997">Cell inner membrane</keyword>
<reference evidence="6 7" key="1">
    <citation type="submission" date="2023-03" db="EMBL/GenBank/DDBJ databases">
        <authorList>
            <person name="Pearce D."/>
        </authorList>
    </citation>
    <scope>NUCLEOTIDE SEQUENCE [LARGE SCALE GENOMIC DNA]</scope>
    <source>
        <strain evidence="6">Msz</strain>
    </source>
</reference>
<proteinExistence type="predicted"/>
<evidence type="ECO:0000313" key="6">
    <source>
        <dbReference type="EMBL" id="CAI8923306.1"/>
    </source>
</evidence>
<dbReference type="PANTHER" id="PTHR37481">
    <property type="entry name" value="LIPOPOLYSACCHARIDE EXPORT SYSTEM PROTEIN LPTC"/>
    <property type="match status" value="1"/>
</dbReference>
<keyword evidence="4" id="KW-1133">Transmembrane helix</keyword>
<organism evidence="6 7">
    <name type="scientific">Methylocaldum szegediense</name>
    <dbReference type="NCBI Taxonomy" id="73780"/>
    <lineage>
        <taxon>Bacteria</taxon>
        <taxon>Pseudomonadati</taxon>
        <taxon>Pseudomonadota</taxon>
        <taxon>Gammaproteobacteria</taxon>
        <taxon>Methylococcales</taxon>
        <taxon>Methylococcaceae</taxon>
        <taxon>Methylocaldum</taxon>
    </lineage>
</organism>
<keyword evidence="7" id="KW-1185">Reference proteome</keyword>
<dbReference type="Gene3D" id="2.60.450.10">
    <property type="entry name" value="Lipopolysaccharide (LPS) transport protein A like domain"/>
    <property type="match status" value="1"/>
</dbReference>
<dbReference type="Pfam" id="PF06835">
    <property type="entry name" value="LptC"/>
    <property type="match status" value="1"/>
</dbReference>
<keyword evidence="3" id="KW-0812">Transmembrane</keyword>
<dbReference type="InterPro" id="IPR010664">
    <property type="entry name" value="LipoPS_assembly_LptC-rel"/>
</dbReference>
<evidence type="ECO:0000256" key="1">
    <source>
        <dbReference type="ARBA" id="ARBA00022475"/>
    </source>
</evidence>